<protein>
    <recommendedName>
        <fullName evidence="3">DUF2849 domain-containing protein</fullName>
    </recommendedName>
</protein>
<evidence type="ECO:0008006" key="3">
    <source>
        <dbReference type="Google" id="ProtNLM"/>
    </source>
</evidence>
<dbReference type="Proteomes" id="UP000185678">
    <property type="component" value="Unassembled WGS sequence"/>
</dbReference>
<keyword evidence="2" id="KW-1185">Reference proteome</keyword>
<sequence>MSKTFVTANRLTDGLVVFRTADGAWSTAYADAALYDDSAAEVAAASSEATVVVGVYAVEVEQAEDGSWQPLTTRERIRVLGPSIAYQRSA</sequence>
<proteinExistence type="predicted"/>
<dbReference type="RefSeq" id="WP_076398330.1">
    <property type="nucleotide sequence ID" value="NZ_FTOA01000001.1"/>
</dbReference>
<dbReference type="EMBL" id="FTOA01000001">
    <property type="protein sequence ID" value="SIS38090.1"/>
    <property type="molecule type" value="Genomic_DNA"/>
</dbReference>
<name>A0A1N7ILY9_9PROT</name>
<evidence type="ECO:0000313" key="1">
    <source>
        <dbReference type="EMBL" id="SIS38090.1"/>
    </source>
</evidence>
<gene>
    <name evidence="1" type="ORF">SAMN05421779_101340</name>
</gene>
<evidence type="ECO:0000313" key="2">
    <source>
        <dbReference type="Proteomes" id="UP000185678"/>
    </source>
</evidence>
<dbReference type="InterPro" id="IPR021270">
    <property type="entry name" value="DUF2849"/>
</dbReference>
<organism evidence="1 2">
    <name type="scientific">Insolitispirillum peregrinum</name>
    <dbReference type="NCBI Taxonomy" id="80876"/>
    <lineage>
        <taxon>Bacteria</taxon>
        <taxon>Pseudomonadati</taxon>
        <taxon>Pseudomonadota</taxon>
        <taxon>Alphaproteobacteria</taxon>
        <taxon>Rhodospirillales</taxon>
        <taxon>Novispirillaceae</taxon>
        <taxon>Insolitispirillum</taxon>
    </lineage>
</organism>
<dbReference type="STRING" id="80876.SAMN05421779_101340"/>
<dbReference type="AlphaFoldDB" id="A0A1N7ILY9"/>
<accession>A0A1N7ILY9</accession>
<dbReference type="Pfam" id="PF11011">
    <property type="entry name" value="DUF2849"/>
    <property type="match status" value="1"/>
</dbReference>
<reference evidence="1 2" key="1">
    <citation type="submission" date="2017-01" db="EMBL/GenBank/DDBJ databases">
        <authorList>
            <person name="Mah S.A."/>
            <person name="Swanson W.J."/>
            <person name="Moy G.W."/>
            <person name="Vacquier V.D."/>
        </authorList>
    </citation>
    <scope>NUCLEOTIDE SEQUENCE [LARGE SCALE GENOMIC DNA]</scope>
    <source>
        <strain evidence="1 2">DSM 11589</strain>
    </source>
</reference>